<dbReference type="GO" id="GO:0036297">
    <property type="term" value="P:interstrand cross-link repair"/>
    <property type="evidence" value="ECO:0007669"/>
    <property type="project" value="InterPro"/>
</dbReference>
<dbReference type="GO" id="GO:0043240">
    <property type="term" value="C:Fanconi anaemia nuclear complex"/>
    <property type="evidence" value="ECO:0007669"/>
    <property type="project" value="InterPro"/>
</dbReference>
<name>A0A1Q3C0L6_CEPFO</name>
<accession>A0A1Q3C0L6</accession>
<keyword evidence="2" id="KW-1185">Reference proteome</keyword>
<dbReference type="PANTHER" id="PTHR14449">
    <property type="entry name" value="FANCONI ANEMIA GROUP F PROTEIN FANCF"/>
    <property type="match status" value="1"/>
</dbReference>
<evidence type="ECO:0000313" key="1">
    <source>
        <dbReference type="EMBL" id="GAV73766.1"/>
    </source>
</evidence>
<protein>
    <submittedName>
        <fullName evidence="1">FANCF domain-containing protein</fullName>
    </submittedName>
</protein>
<evidence type="ECO:0000313" key="2">
    <source>
        <dbReference type="Proteomes" id="UP000187406"/>
    </source>
</evidence>
<dbReference type="Pfam" id="PF11107">
    <property type="entry name" value="FANCF"/>
    <property type="match status" value="1"/>
</dbReference>
<proteinExistence type="predicted"/>
<dbReference type="InParanoid" id="A0A1Q3C0L6"/>
<comment type="caution">
    <text evidence="1">The sequence shown here is derived from an EMBL/GenBank/DDBJ whole genome shotgun (WGS) entry which is preliminary data.</text>
</comment>
<gene>
    <name evidence="1" type="ORF">CFOL_v3_17249</name>
</gene>
<dbReference type="FunCoup" id="A0A1Q3C0L6">
    <property type="interactions" value="26"/>
</dbReference>
<dbReference type="Proteomes" id="UP000187406">
    <property type="component" value="Unassembled WGS sequence"/>
</dbReference>
<sequence length="471" mass="53574">MGWNYPYISLNDMMKLIKGFVDMMVLASGYRSSGLVAHWDSHNISKLLQWGLFFENVLRSLNSSDVCRPSVEELDAALSEMTSHPSFPQGLAHLSSATLDKARGFVSEHLIHALPLRDTHLRAFLTAAIEMELNELSEREHDCLNAYLSKLMPQNNSLNSVSERRSFVMDLDFPLPNITPKINGKCSREYLTELTVQELFKRQSAVLCIRTLETSLDILSNTIRCMESESESDNNGLSTKLLKHDKSSALMGSEQLIDFFTWNHWKSRILSYFLDKRTVQLVSGASMIFSAPKIQWIQVFERLQVSKERIDDLHEVIELILLGCIVSRWSCLIEHLMSIAYDSSSISKQYQELCKLILGRSPSFDLKEGIINSKESCILEYLIGLLGGRLHQLWKLPPALAAVAIPSWSPLFKLYLNEIETQFKGNSSTMRCCNCTQDRKEHKDCELAERTWCLYIFHVSGSHLMNGASCT</sequence>
<dbReference type="OrthoDB" id="1930482at2759"/>
<organism evidence="1 2">
    <name type="scientific">Cephalotus follicularis</name>
    <name type="common">Albany pitcher plant</name>
    <dbReference type="NCBI Taxonomy" id="3775"/>
    <lineage>
        <taxon>Eukaryota</taxon>
        <taxon>Viridiplantae</taxon>
        <taxon>Streptophyta</taxon>
        <taxon>Embryophyta</taxon>
        <taxon>Tracheophyta</taxon>
        <taxon>Spermatophyta</taxon>
        <taxon>Magnoliopsida</taxon>
        <taxon>eudicotyledons</taxon>
        <taxon>Gunneridae</taxon>
        <taxon>Pentapetalae</taxon>
        <taxon>rosids</taxon>
        <taxon>fabids</taxon>
        <taxon>Oxalidales</taxon>
        <taxon>Cephalotaceae</taxon>
        <taxon>Cephalotus</taxon>
    </lineage>
</organism>
<dbReference type="InterPro" id="IPR035428">
    <property type="entry name" value="FANCF"/>
</dbReference>
<dbReference type="EMBL" id="BDDD01001146">
    <property type="protein sequence ID" value="GAV73766.1"/>
    <property type="molecule type" value="Genomic_DNA"/>
</dbReference>
<dbReference type="STRING" id="3775.A0A1Q3C0L6"/>
<dbReference type="AlphaFoldDB" id="A0A1Q3C0L6"/>
<dbReference type="PANTHER" id="PTHR14449:SF2">
    <property type="entry name" value="FANCONI ANEMIA GROUP F PROTEIN"/>
    <property type="match status" value="1"/>
</dbReference>
<reference evidence="2" key="1">
    <citation type="submission" date="2016-04" db="EMBL/GenBank/DDBJ databases">
        <title>Cephalotus genome sequencing.</title>
        <authorList>
            <person name="Fukushima K."/>
            <person name="Hasebe M."/>
            <person name="Fang X."/>
        </authorList>
    </citation>
    <scope>NUCLEOTIDE SEQUENCE [LARGE SCALE GENOMIC DNA]</scope>
    <source>
        <strain evidence="2">cv. St1</strain>
    </source>
</reference>